<dbReference type="InterPro" id="IPR012413">
    <property type="entry name" value="BA14K"/>
</dbReference>
<comment type="caution">
    <text evidence="8">The sequence shown here is derived from an EMBL/GenBank/DDBJ whole genome shotgun (WGS) entry which is preliminary data.</text>
</comment>
<evidence type="ECO:0000256" key="1">
    <source>
        <dbReference type="ARBA" id="ARBA00004167"/>
    </source>
</evidence>
<evidence type="ECO:0000256" key="7">
    <source>
        <dbReference type="SAM" id="SignalP"/>
    </source>
</evidence>
<evidence type="ECO:0000313" key="9">
    <source>
        <dbReference type="Proteomes" id="UP000680348"/>
    </source>
</evidence>
<keyword evidence="7" id="KW-0732">Signal</keyword>
<protein>
    <recommendedName>
        <fullName evidence="3">Lectin-like protein BA14k</fullName>
    </recommendedName>
</protein>
<keyword evidence="4" id="KW-0472">Membrane</keyword>
<dbReference type="GO" id="GO:0030246">
    <property type="term" value="F:carbohydrate binding"/>
    <property type="evidence" value="ECO:0007669"/>
    <property type="project" value="UniProtKB-KW"/>
</dbReference>
<feature type="signal peptide" evidence="7">
    <location>
        <begin position="1"/>
        <end position="17"/>
    </location>
</feature>
<name>A0A942DXG0_9HYPH</name>
<dbReference type="AlphaFoldDB" id="A0A942DXG0"/>
<sequence length="108" mass="11380">MIVAATIAAIYASGAGAFDTAAQGKLQLGETFPKFLSAEEIATAKPNTSTAADASTMVDMTVTSSVSPKPKTATPQCNFDACAAAYRSFDPSDCTYQPYEGPRRQCRR</sequence>
<proteinExistence type="inferred from homology"/>
<keyword evidence="5" id="KW-0430">Lectin</keyword>
<comment type="function">
    <text evidence="6">Has immunoglobulin-binding and hemagglutination properties, and can bind to mannose. Essential for virulence. May be involved in LPS biosynthesis or polysaccharide transport.</text>
</comment>
<accession>A0A942DXG0</accession>
<feature type="chain" id="PRO_5037671180" description="Lectin-like protein BA14k" evidence="7">
    <location>
        <begin position="18"/>
        <end position="108"/>
    </location>
</feature>
<gene>
    <name evidence="8" type="ORF">KEU06_00380</name>
</gene>
<dbReference type="Pfam" id="PF07886">
    <property type="entry name" value="BA14K"/>
    <property type="match status" value="1"/>
</dbReference>
<evidence type="ECO:0000313" key="8">
    <source>
        <dbReference type="EMBL" id="MBS3647081.1"/>
    </source>
</evidence>
<organism evidence="8 9">
    <name type="scientific">Pseudaminobacter soli</name>
    <name type="common">ex Zhang et al. 2022</name>
    <dbReference type="NCBI Taxonomy" id="2831468"/>
    <lineage>
        <taxon>Bacteria</taxon>
        <taxon>Pseudomonadati</taxon>
        <taxon>Pseudomonadota</taxon>
        <taxon>Alphaproteobacteria</taxon>
        <taxon>Hyphomicrobiales</taxon>
        <taxon>Phyllobacteriaceae</taxon>
        <taxon>Pseudaminobacter</taxon>
    </lineage>
</organism>
<evidence type="ECO:0000256" key="4">
    <source>
        <dbReference type="ARBA" id="ARBA00022475"/>
    </source>
</evidence>
<keyword evidence="9" id="KW-1185">Reference proteome</keyword>
<reference evidence="8" key="1">
    <citation type="submission" date="2021-04" db="EMBL/GenBank/DDBJ databases">
        <title>Pseudaminobacter soli sp. nov., isolated from paddy soil contaminated by heavy metals.</title>
        <authorList>
            <person name="Zhang K."/>
        </authorList>
    </citation>
    <scope>NUCLEOTIDE SEQUENCE</scope>
    <source>
        <strain evidence="8">19-2017</strain>
    </source>
</reference>
<evidence type="ECO:0000256" key="2">
    <source>
        <dbReference type="ARBA" id="ARBA00010270"/>
    </source>
</evidence>
<comment type="subcellular location">
    <subcellularLocation>
        <location evidence="1">Membrane</location>
        <topology evidence="1">Single-pass membrane protein</topology>
    </subcellularLocation>
</comment>
<evidence type="ECO:0000256" key="5">
    <source>
        <dbReference type="ARBA" id="ARBA00022734"/>
    </source>
</evidence>
<dbReference type="Proteomes" id="UP000680348">
    <property type="component" value="Unassembled WGS sequence"/>
</dbReference>
<evidence type="ECO:0000256" key="6">
    <source>
        <dbReference type="ARBA" id="ARBA00025321"/>
    </source>
</evidence>
<evidence type="ECO:0000256" key="3">
    <source>
        <dbReference type="ARBA" id="ARBA00020552"/>
    </source>
</evidence>
<dbReference type="GO" id="GO:0016020">
    <property type="term" value="C:membrane"/>
    <property type="evidence" value="ECO:0007669"/>
    <property type="project" value="UniProtKB-SubCell"/>
</dbReference>
<comment type="similarity">
    <text evidence="2">Belongs to the BA14k family.</text>
</comment>
<dbReference type="EMBL" id="JAGWCR010000001">
    <property type="protein sequence ID" value="MBS3647081.1"/>
    <property type="molecule type" value="Genomic_DNA"/>
</dbReference>
<keyword evidence="4" id="KW-1003">Cell membrane</keyword>